<comment type="caution">
    <text evidence="2">The sequence shown here is derived from an EMBL/GenBank/DDBJ whole genome shotgun (WGS) entry which is preliminary data.</text>
</comment>
<dbReference type="InterPro" id="IPR013320">
    <property type="entry name" value="ConA-like_dom_sf"/>
</dbReference>
<keyword evidence="3" id="KW-1185">Reference proteome</keyword>
<dbReference type="Gene3D" id="2.60.120.200">
    <property type="match status" value="1"/>
</dbReference>
<dbReference type="Pfam" id="PF20254">
    <property type="entry name" value="DMFA2_C"/>
    <property type="match status" value="1"/>
</dbReference>
<dbReference type="InterPro" id="IPR046540">
    <property type="entry name" value="DMFA2_C"/>
</dbReference>
<dbReference type="Pfam" id="PF13385">
    <property type="entry name" value="Laminin_G_3"/>
    <property type="match status" value="1"/>
</dbReference>
<dbReference type="Proteomes" id="UP001265083">
    <property type="component" value="Unassembled WGS sequence"/>
</dbReference>
<accession>A0ABU2GV09</accession>
<reference evidence="2 3" key="1">
    <citation type="submission" date="2023-08" db="EMBL/GenBank/DDBJ databases">
        <title>Bioegradation of LLDPE and BLDPE plastic by marine bacteria from coast plastic debris.</title>
        <authorList>
            <person name="Rong Z."/>
        </authorList>
    </citation>
    <scope>NUCLEOTIDE SEQUENCE [LARGE SCALE GENOMIC DNA]</scope>
    <source>
        <strain evidence="2 3">Z-2</strain>
    </source>
</reference>
<name>A0ABU2GV09_9ACTN</name>
<evidence type="ECO:0000313" key="2">
    <source>
        <dbReference type="EMBL" id="MDS1115273.1"/>
    </source>
</evidence>
<dbReference type="SUPFAM" id="SSF49899">
    <property type="entry name" value="Concanavalin A-like lectins/glucanases"/>
    <property type="match status" value="1"/>
</dbReference>
<organism evidence="2 3">
    <name type="scientific">Gordonia westfalica</name>
    <dbReference type="NCBI Taxonomy" id="158898"/>
    <lineage>
        <taxon>Bacteria</taxon>
        <taxon>Bacillati</taxon>
        <taxon>Actinomycetota</taxon>
        <taxon>Actinomycetes</taxon>
        <taxon>Mycobacteriales</taxon>
        <taxon>Gordoniaceae</taxon>
        <taxon>Gordonia</taxon>
    </lineage>
</organism>
<protein>
    <submittedName>
        <fullName evidence="2">LamG domain-containing protein</fullName>
    </submittedName>
</protein>
<sequence length="820" mass="89781">MTSTITSAETPYPVAPDWMRITAYGDKWSVQQGERINFYVNCDGPAEYDAQLVQLINGNTDPAGPGLKEIPADAPFNGTHVGRKQVINSGSYVLVPNRAPLDLESFTIQAYVWPTMPHKVDGYWRPGPQAIVSKSIGDQGYGLFINDDAEVELRINGDVVTSGAPLRDHAWTFIAATYDAATGEVVLYQEPQIQYALDPQLAPTTATITTPPARTDVPLTIGAAADRYDDGPAGVSSVPVGLVMGNHYNGKIDSVRIASRALSRLEIEQLKGGANSGTDERRSVGPTGGLAAALVATWDFGKDIPTRRAHDDGPYKLHGDVINLPTRAMTGYNWSGKVTDWRLAPEQYGAIHFHDDDVDDARWAIDFSFDVPAHLKSAVWAVKLTSSEGDEDYVPFIVRPPLGAPTAKIAVILSTQSYMAYANEHLAANAGAAELLVYRVPMMQEQNMFLAEHREYGGSIYDTHTDGSGICLSSRLRPVLSFRPRYDHFLAQAPWQFPADLHLIDWLTEMGYDFDVITDEDVSYDGLERIEGYNVLLTGTHPEHHDGHYLDNIQMYKERGGRFMYMGGDGFYWIHTFHPAYERGEVTEMRRCESGIRTWRADPGEYHHQSTGDLGGMWRFVGRYLHAIGGTGMSAEGFDIGTYYTRTPESNDPRVSWAFEGIDFDERIGDFGLVSGGAAGLEVDIVDTTLGSPPHTLLTATSAGRHTEGMLLVMEDYGFSQAGIDGTHHPRVRSDIAFHETPNGGACFAFSSIAFCGSLSHNGYANNISKLVGNVLDRFSMDGPLPAPDPSNIISRGRADYDTALNTTRADSQTPTGALS</sequence>
<dbReference type="SUPFAM" id="SSF52317">
    <property type="entry name" value="Class I glutamine amidotransferase-like"/>
    <property type="match status" value="1"/>
</dbReference>
<dbReference type="EMBL" id="JAVLUS010000013">
    <property type="protein sequence ID" value="MDS1115273.1"/>
    <property type="molecule type" value="Genomic_DNA"/>
</dbReference>
<dbReference type="InterPro" id="IPR029062">
    <property type="entry name" value="Class_I_gatase-like"/>
</dbReference>
<dbReference type="RefSeq" id="WP_310951273.1">
    <property type="nucleotide sequence ID" value="NZ_JAVLUS010000013.1"/>
</dbReference>
<proteinExistence type="predicted"/>
<evidence type="ECO:0000313" key="3">
    <source>
        <dbReference type="Proteomes" id="UP001265083"/>
    </source>
</evidence>
<feature type="domain" description="N,N-dimethylformamidase beta subunit-like C-terminal" evidence="1">
    <location>
        <begin position="326"/>
        <end position="765"/>
    </location>
</feature>
<evidence type="ECO:0000259" key="1">
    <source>
        <dbReference type="Pfam" id="PF20254"/>
    </source>
</evidence>
<gene>
    <name evidence="2" type="ORF">RD149_16050</name>
</gene>